<organism evidence="1 2">
    <name type="scientific">Acidaminobacter hydrogenoformans DSM 2784</name>
    <dbReference type="NCBI Taxonomy" id="1120920"/>
    <lineage>
        <taxon>Bacteria</taxon>
        <taxon>Bacillati</taxon>
        <taxon>Bacillota</taxon>
        <taxon>Clostridia</taxon>
        <taxon>Peptostreptococcales</taxon>
        <taxon>Acidaminobacteraceae</taxon>
        <taxon>Acidaminobacter</taxon>
    </lineage>
</organism>
<dbReference type="EMBL" id="FMWL01000001">
    <property type="protein sequence ID" value="SCZ76064.1"/>
    <property type="molecule type" value="Genomic_DNA"/>
</dbReference>
<evidence type="ECO:0008006" key="3">
    <source>
        <dbReference type="Google" id="ProtNLM"/>
    </source>
</evidence>
<gene>
    <name evidence="1" type="ORF">SAMN03080599_00050</name>
</gene>
<dbReference type="InterPro" id="IPR036736">
    <property type="entry name" value="ACP-like_sf"/>
</dbReference>
<evidence type="ECO:0000313" key="1">
    <source>
        <dbReference type="EMBL" id="SCZ76064.1"/>
    </source>
</evidence>
<protein>
    <recommendedName>
        <fullName evidence="3">Carrier domain-containing protein</fullName>
    </recommendedName>
</protein>
<dbReference type="Gene3D" id="1.10.1200.10">
    <property type="entry name" value="ACP-like"/>
    <property type="match status" value="1"/>
</dbReference>
<name>A0A1G5RPZ2_9FIRM</name>
<dbReference type="Proteomes" id="UP000199208">
    <property type="component" value="Unassembled WGS sequence"/>
</dbReference>
<accession>A0A1G5RPZ2</accession>
<evidence type="ECO:0000313" key="2">
    <source>
        <dbReference type="Proteomes" id="UP000199208"/>
    </source>
</evidence>
<proteinExistence type="predicted"/>
<dbReference type="OrthoDB" id="4239100at2"/>
<dbReference type="AlphaFoldDB" id="A0A1G5RPZ2"/>
<dbReference type="RefSeq" id="WP_092588884.1">
    <property type="nucleotide sequence ID" value="NZ_FMWL01000001.1"/>
</dbReference>
<keyword evidence="2" id="KW-1185">Reference proteome</keyword>
<sequence length="98" mass="11054">MEERVKEIIAEAFEELNAQMDADDQILFDEDLNLIGSKGILDSLSFVTLIAIIEDLISEHLDKSIIIVNDKAFSQDRSPFHSVSSLTHYITDLLMEEG</sequence>
<reference evidence="1 2" key="1">
    <citation type="submission" date="2016-10" db="EMBL/GenBank/DDBJ databases">
        <authorList>
            <person name="de Groot N.N."/>
        </authorList>
    </citation>
    <scope>NUCLEOTIDE SEQUENCE [LARGE SCALE GENOMIC DNA]</scope>
    <source>
        <strain evidence="1 2">DSM 2784</strain>
    </source>
</reference>
<dbReference type="STRING" id="1120920.SAMN03080599_00050"/>